<dbReference type="Proteomes" id="UP000181790">
    <property type="component" value="Unassembled WGS sequence"/>
</dbReference>
<dbReference type="EMBL" id="MORL01000016">
    <property type="protein sequence ID" value="OIN57035.1"/>
    <property type="molecule type" value="Genomic_DNA"/>
</dbReference>
<evidence type="ECO:0000313" key="1">
    <source>
        <dbReference type="EMBL" id="OIN57035.1"/>
    </source>
</evidence>
<proteinExistence type="predicted"/>
<name>A0A1S2VFH1_9BACT</name>
<dbReference type="OrthoDB" id="954422at2"/>
<dbReference type="AlphaFoldDB" id="A0A1S2VFH1"/>
<protein>
    <submittedName>
        <fullName evidence="1">Uncharacterized protein</fullName>
    </submittedName>
</protein>
<keyword evidence="2" id="KW-1185">Reference proteome</keyword>
<sequence>MPPYYDIYGLSRHRNKKTIEKFLSYFSIRGDIENREEEEITVHKNEKYNIKETWTSINSLTEVIDFGLENKTLGFAFYISNHLKEGVNNIILKFTFDGKIIFGISVEEKRISDNGKLIDNYDKALEIEKTIAELTNSTKTSIQFEYAPSDDEEEFDSDIEMWRTMNEEKRKIISTYR</sequence>
<reference evidence="1 2" key="1">
    <citation type="submission" date="2016-10" db="EMBL/GenBank/DDBJ databases">
        <title>Arsenicibacter rosenii gen. nov., sp. nov., an efficient arsenic-methylating bacterium isolated from an arsenic-contaminated paddy soil.</title>
        <authorList>
            <person name="Huang K."/>
        </authorList>
    </citation>
    <scope>NUCLEOTIDE SEQUENCE [LARGE SCALE GENOMIC DNA]</scope>
    <source>
        <strain evidence="1 2">SM-1</strain>
    </source>
</reference>
<gene>
    <name evidence="1" type="ORF">BLX24_22075</name>
</gene>
<comment type="caution">
    <text evidence="1">The sequence shown here is derived from an EMBL/GenBank/DDBJ whole genome shotgun (WGS) entry which is preliminary data.</text>
</comment>
<evidence type="ECO:0000313" key="2">
    <source>
        <dbReference type="Proteomes" id="UP000181790"/>
    </source>
</evidence>
<accession>A0A1S2VFH1</accession>
<organism evidence="1 2">
    <name type="scientific">Arsenicibacter rosenii</name>
    <dbReference type="NCBI Taxonomy" id="1750698"/>
    <lineage>
        <taxon>Bacteria</taxon>
        <taxon>Pseudomonadati</taxon>
        <taxon>Bacteroidota</taxon>
        <taxon>Cytophagia</taxon>
        <taxon>Cytophagales</taxon>
        <taxon>Spirosomataceae</taxon>
        <taxon>Arsenicibacter</taxon>
    </lineage>
</organism>
<dbReference type="RefSeq" id="WP_071505378.1">
    <property type="nucleotide sequence ID" value="NZ_MORL01000016.1"/>
</dbReference>